<evidence type="ECO:0000313" key="1">
    <source>
        <dbReference type="EMBL" id="KAK2945071.1"/>
    </source>
</evidence>
<sequence length="189" mass="20801">MRNTRANPRSETPPTILDQEGSFSETFCATSSPALYCPNLSFKLIYPVRSPKSTSASSQPAACSPPASVTTSLFIFPTCVQRMYLSEEPPMTSSSLRTHHDTFTVPTTIFLDYTTINFTDDTISTHFFGPTSNHLSDAPVILSLNYKIHLPHLISDFAFPPSEPKRTIVVPEGTITPFSPPFTGMFLST</sequence>
<dbReference type="EMBL" id="JARBJD010000274">
    <property type="protein sequence ID" value="KAK2945071.1"/>
    <property type="molecule type" value="Genomic_DNA"/>
</dbReference>
<gene>
    <name evidence="1" type="ORF">BLNAU_20016</name>
</gene>
<reference evidence="1 2" key="1">
    <citation type="journal article" date="2022" name="bioRxiv">
        <title>Genomics of Preaxostyla Flagellates Illuminates Evolutionary Transitions and the Path Towards Mitochondrial Loss.</title>
        <authorList>
            <person name="Novak L.V.F."/>
            <person name="Treitli S.C."/>
            <person name="Pyrih J."/>
            <person name="Halakuc P."/>
            <person name="Pipaliya S.V."/>
            <person name="Vacek V."/>
            <person name="Brzon O."/>
            <person name="Soukal P."/>
            <person name="Eme L."/>
            <person name="Dacks J.B."/>
            <person name="Karnkowska A."/>
            <person name="Elias M."/>
            <person name="Hampl V."/>
        </authorList>
    </citation>
    <scope>NUCLEOTIDE SEQUENCE [LARGE SCALE GENOMIC DNA]</scope>
    <source>
        <strain evidence="1">NAU3</strain>
        <tissue evidence="1">Gut</tissue>
    </source>
</reference>
<keyword evidence="2" id="KW-1185">Reference proteome</keyword>
<proteinExistence type="predicted"/>
<evidence type="ECO:0000313" key="2">
    <source>
        <dbReference type="Proteomes" id="UP001281761"/>
    </source>
</evidence>
<dbReference type="Proteomes" id="UP001281761">
    <property type="component" value="Unassembled WGS sequence"/>
</dbReference>
<organism evidence="1 2">
    <name type="scientific">Blattamonas nauphoetae</name>
    <dbReference type="NCBI Taxonomy" id="2049346"/>
    <lineage>
        <taxon>Eukaryota</taxon>
        <taxon>Metamonada</taxon>
        <taxon>Preaxostyla</taxon>
        <taxon>Oxymonadida</taxon>
        <taxon>Blattamonas</taxon>
    </lineage>
</organism>
<accession>A0ABQ9X344</accession>
<name>A0ABQ9X344_9EUKA</name>
<protein>
    <submittedName>
        <fullName evidence="1">Uncharacterized protein</fullName>
    </submittedName>
</protein>
<comment type="caution">
    <text evidence="1">The sequence shown here is derived from an EMBL/GenBank/DDBJ whole genome shotgun (WGS) entry which is preliminary data.</text>
</comment>